<name>A0A0J6FHR7_COCPO</name>
<protein>
    <submittedName>
        <fullName evidence="2">Uncharacterized protein</fullName>
    </submittedName>
</protein>
<evidence type="ECO:0000256" key="1">
    <source>
        <dbReference type="SAM" id="MobiDB-lite"/>
    </source>
</evidence>
<dbReference type="EMBL" id="DS268110">
    <property type="protein sequence ID" value="KMM68369.1"/>
    <property type="molecule type" value="Genomic_DNA"/>
</dbReference>
<evidence type="ECO:0000313" key="2">
    <source>
        <dbReference type="EMBL" id="KMM68369.1"/>
    </source>
</evidence>
<proteinExistence type="predicted"/>
<accession>A0A0J6FHR7</accession>
<dbReference type="VEuPathDB" id="FungiDB:CPAG_04698"/>
<organism evidence="2 3">
    <name type="scientific">Coccidioides posadasii RMSCC 3488</name>
    <dbReference type="NCBI Taxonomy" id="454284"/>
    <lineage>
        <taxon>Eukaryota</taxon>
        <taxon>Fungi</taxon>
        <taxon>Dikarya</taxon>
        <taxon>Ascomycota</taxon>
        <taxon>Pezizomycotina</taxon>
        <taxon>Eurotiomycetes</taxon>
        <taxon>Eurotiomycetidae</taxon>
        <taxon>Onygenales</taxon>
        <taxon>Onygenaceae</taxon>
        <taxon>Coccidioides</taxon>
    </lineage>
</organism>
<dbReference type="AlphaFoldDB" id="A0A0J6FHR7"/>
<sequence>MESAAYSDRTRLGRAETDARQRVNEIIAEERRQLEKKLASEKEGEHDVSRPYRTVAALRVPDSVSSKPSGDTEPISIPTVILEDEEGSLDSLQIWQQSRDVEYGACGGDGEYFEFDYM</sequence>
<feature type="region of interest" description="Disordered" evidence="1">
    <location>
        <begin position="1"/>
        <end position="20"/>
    </location>
</feature>
<feature type="compositionally biased region" description="Basic and acidic residues" evidence="1">
    <location>
        <begin position="8"/>
        <end position="20"/>
    </location>
</feature>
<reference evidence="3" key="3">
    <citation type="journal article" date="2010" name="Genome Res.">
        <title>Population genomic sequencing of Coccidioides fungi reveals recent hybridization and transposon control.</title>
        <authorList>
            <person name="Neafsey D.E."/>
            <person name="Barker B.M."/>
            <person name="Sharpton T.J."/>
            <person name="Stajich J.E."/>
            <person name="Park D.J."/>
            <person name="Whiston E."/>
            <person name="Hung C.-Y."/>
            <person name="McMahan C."/>
            <person name="White J."/>
            <person name="Sykes S."/>
            <person name="Heiman D."/>
            <person name="Young S."/>
            <person name="Zeng Q."/>
            <person name="Abouelleil A."/>
            <person name="Aftuck L."/>
            <person name="Bessette D."/>
            <person name="Brown A."/>
            <person name="FitzGerald M."/>
            <person name="Lui A."/>
            <person name="Macdonald J.P."/>
            <person name="Priest M."/>
            <person name="Orbach M.J."/>
            <person name="Galgiani J.N."/>
            <person name="Kirkland T.N."/>
            <person name="Cole G.T."/>
            <person name="Birren B.W."/>
            <person name="Henn M.R."/>
            <person name="Taylor J.W."/>
            <person name="Rounsley S.D."/>
        </authorList>
    </citation>
    <scope>NUCLEOTIDE SEQUENCE [LARGE SCALE GENOMIC DNA]</scope>
    <source>
        <strain evidence="3">RMSCC 3488</strain>
    </source>
</reference>
<dbReference type="Proteomes" id="UP000054567">
    <property type="component" value="Unassembled WGS sequence"/>
</dbReference>
<reference evidence="2 3" key="1">
    <citation type="submission" date="2007-06" db="EMBL/GenBank/DDBJ databases">
        <title>The Genome Sequence of Coccidioides posadasii RMSCC_3488.</title>
        <authorList>
            <consortium name="Coccidioides Genome Resources Consortium"/>
            <consortium name="The Broad Institute Genome Sequencing Platform"/>
            <person name="Henn M.R."/>
            <person name="Sykes S."/>
            <person name="Young S."/>
            <person name="Jaffe D."/>
            <person name="Berlin A."/>
            <person name="Alvarez P."/>
            <person name="Butler J."/>
            <person name="Gnerre S."/>
            <person name="Grabherr M."/>
            <person name="Mauceli E."/>
            <person name="Brockman W."/>
            <person name="Kodira C."/>
            <person name="Alvarado L."/>
            <person name="Zeng Q."/>
            <person name="Crawford M."/>
            <person name="Antoine C."/>
            <person name="Devon K."/>
            <person name="Galgiani J."/>
            <person name="Orsborn K."/>
            <person name="Lewis M.L."/>
            <person name="Nusbaum C."/>
            <person name="Galagan J."/>
            <person name="Birren B."/>
        </authorList>
    </citation>
    <scope>NUCLEOTIDE SEQUENCE [LARGE SCALE GENOMIC DNA]</scope>
    <source>
        <strain evidence="2 3">RMSCC 3488</strain>
    </source>
</reference>
<evidence type="ECO:0000313" key="3">
    <source>
        <dbReference type="Proteomes" id="UP000054567"/>
    </source>
</evidence>
<reference evidence="3" key="2">
    <citation type="journal article" date="2009" name="Genome Res.">
        <title>Comparative genomic analyses of the human fungal pathogens Coccidioides and their relatives.</title>
        <authorList>
            <person name="Sharpton T.J."/>
            <person name="Stajich J.E."/>
            <person name="Rounsley S.D."/>
            <person name="Gardner M.J."/>
            <person name="Wortman J.R."/>
            <person name="Jordar V.S."/>
            <person name="Maiti R."/>
            <person name="Kodira C.D."/>
            <person name="Neafsey D.E."/>
            <person name="Zeng Q."/>
            <person name="Hung C.-Y."/>
            <person name="McMahan C."/>
            <person name="Muszewska A."/>
            <person name="Grynberg M."/>
            <person name="Mandel M.A."/>
            <person name="Kellner E.M."/>
            <person name="Barker B.M."/>
            <person name="Galgiani J.N."/>
            <person name="Orbach M.J."/>
            <person name="Kirkland T.N."/>
            <person name="Cole G.T."/>
            <person name="Henn M.R."/>
            <person name="Birren B.W."/>
            <person name="Taylor J.W."/>
        </authorList>
    </citation>
    <scope>NUCLEOTIDE SEQUENCE [LARGE SCALE GENOMIC DNA]</scope>
    <source>
        <strain evidence="3">RMSCC 3488</strain>
    </source>
</reference>
<gene>
    <name evidence="2" type="ORF">CPAG_04698</name>
</gene>